<dbReference type="AlphaFoldDB" id="A0AAW8NI30"/>
<feature type="transmembrane region" description="Helical" evidence="1">
    <location>
        <begin position="159"/>
        <end position="179"/>
    </location>
</feature>
<evidence type="ECO:0000313" key="4">
    <source>
        <dbReference type="EMBL" id="MDW4824100.1"/>
    </source>
</evidence>
<comment type="caution">
    <text evidence="3">The sequence shown here is derived from an EMBL/GenBank/DDBJ whole genome shotgun (WGS) entry which is preliminary data.</text>
</comment>
<organism evidence="3 5">
    <name type="scientific">Shewanella fidelis</name>
    <dbReference type="NCBI Taxonomy" id="173509"/>
    <lineage>
        <taxon>Bacteria</taxon>
        <taxon>Pseudomonadati</taxon>
        <taxon>Pseudomonadota</taxon>
        <taxon>Gammaproteobacteria</taxon>
        <taxon>Alteromonadales</taxon>
        <taxon>Shewanellaceae</taxon>
        <taxon>Shewanella</taxon>
    </lineage>
</organism>
<gene>
    <name evidence="3" type="ORF">OS133_04585</name>
    <name evidence="4" type="ORF">OS134_08545</name>
</gene>
<dbReference type="RefSeq" id="WP_162618081.1">
    <property type="nucleotide sequence ID" value="NZ_JAPMLA010000003.1"/>
</dbReference>
<feature type="transmembrane region" description="Helical" evidence="1">
    <location>
        <begin position="287"/>
        <end position="304"/>
    </location>
</feature>
<feature type="transmembrane region" description="Helical" evidence="1">
    <location>
        <begin position="217"/>
        <end position="234"/>
    </location>
</feature>
<feature type="transmembrane region" description="Helical" evidence="1">
    <location>
        <begin position="310"/>
        <end position="327"/>
    </location>
</feature>
<dbReference type="Gene3D" id="3.40.50.300">
    <property type="entry name" value="P-loop containing nucleotide triphosphate hydrolases"/>
    <property type="match status" value="1"/>
</dbReference>
<proteinExistence type="predicted"/>
<dbReference type="GO" id="GO:0016887">
    <property type="term" value="F:ATP hydrolysis activity"/>
    <property type="evidence" value="ECO:0007669"/>
    <property type="project" value="InterPro"/>
</dbReference>
<dbReference type="Pfam" id="PF13401">
    <property type="entry name" value="AAA_22"/>
    <property type="match status" value="1"/>
</dbReference>
<protein>
    <submittedName>
        <fullName evidence="3">AAA family ATPase</fullName>
    </submittedName>
</protein>
<reference evidence="4 6" key="1">
    <citation type="journal article" date="2022" name="bioRxiv">
        <title>Prophages regulate Shewanella fidelis 3313 motility and biofilm formation: implications for gut colonization dynamics in Ciona robusta.</title>
        <authorList>
            <person name="Natarajan O."/>
            <person name="Gibboney S.L."/>
            <person name="Young M.N."/>
            <person name="Lim S.J."/>
            <person name="Pluta N."/>
            <person name="Atkinson C.G."/>
            <person name="Leigh B.A."/>
            <person name="Liberti A."/>
            <person name="Kees E.D."/>
            <person name="Breitbart M."/>
            <person name="Gralnick J.A."/>
            <person name="Dishaw L.J."/>
        </authorList>
    </citation>
    <scope>NUCLEOTIDE SEQUENCE [LARGE SCALE GENOMIC DNA]</scope>
    <source>
        <strain evidence="4 6">JG4066</strain>
    </source>
</reference>
<evidence type="ECO:0000256" key="1">
    <source>
        <dbReference type="SAM" id="Phobius"/>
    </source>
</evidence>
<dbReference type="Proteomes" id="UP001271263">
    <property type="component" value="Unassembled WGS sequence"/>
</dbReference>
<reference evidence="3" key="2">
    <citation type="submission" date="2022-11" db="EMBL/GenBank/DDBJ databases">
        <title>Prophages regulate Shewanella fidelis motility and biofilm formation: implications for gut colonization dynamics in Ciona robusta.</title>
        <authorList>
            <person name="Natarajan O."/>
            <person name="Gibboney S.L."/>
            <person name="Young M.N."/>
            <person name="Lim S.J."/>
            <person name="Pluta N."/>
            <person name="Atkinson C.G.F."/>
            <person name="Leigh B.A."/>
            <person name="Liberti A."/>
            <person name="Kees E."/>
            <person name="Breitbart M."/>
            <person name="Gralnick J."/>
            <person name="Dishaw L.J."/>
        </authorList>
    </citation>
    <scope>NUCLEOTIDE SEQUENCE</scope>
    <source>
        <strain evidence="3">3313</strain>
    </source>
</reference>
<feature type="transmembrane region" description="Helical" evidence="1">
    <location>
        <begin position="240"/>
        <end position="260"/>
    </location>
</feature>
<dbReference type="InterPro" id="IPR027417">
    <property type="entry name" value="P-loop_NTPase"/>
</dbReference>
<accession>A0AAW8NI30</accession>
<dbReference type="EMBL" id="JAPMLD010000003">
    <property type="protein sequence ID" value="MDW4824100.1"/>
    <property type="molecule type" value="Genomic_DNA"/>
</dbReference>
<keyword evidence="6" id="KW-1185">Reference proteome</keyword>
<sequence>MLLTPICYGQSWSTFDEPFISEQSQKISNSVSALPEHHLATARDKSNAANLLLKVLTAQQTHTLRLNSELTAFKAEPLDSIWSQVNTTKQSLDSLSQNKAELLDYVEPQVNDKFTGFGPDGVRQVLLEAQIAKAIINFQLIAQYRNLTEFFSDLKVSPFPLLVLVFKVSLIYLVLKWWLKVGPKLIASRLTKIKMARLKREPISGIFWRYLNKIHKSIAWFLAISVLLNLLSDLPGLGNIIYLSVVVNWVFSATITINLVNEFTAHHSRHNDISEIVSLRVKTVKQWVWLIMTSGIILKVTQMSVYQGTIYSWIRTFTLIAFTLLLIKSLNDWRKIVFTLLKQTDEHPSYIKWATKHQNSRLLAPVATALAVFSLLHHLAFHKIFNNLLRYQMFKHAIAYFFRIEVAKQSVADKENTNMTRVKGDEAFLYVKPGQEHSPLVEDYAEDELNELARYVLAPVPALALVYSERGLGLTTLFKRLIHRSKSDSAIYINCPYGGYSQLIAQLNLALDLTEAASEAELIQLLRQSEQRFIICIDNCQRLVSPKVTGLTDLMKLTKLLRRGRNAHGVVIGMEQSAWRFIDRARGERLLFDKVIAMPRWNEKQVAALLNSRIDSEGEYALSFAGLKLPKQWDEQELSEQQRAEQGFYRILWDYSDGNPTVALRFFRMSLHKDKTNGNVFVRIFSAPDAKELETMPKAMLAVLRAIVQLEVASAEELSACTQLGFSEVINTLRYFQNRGFVEMLDDKARISDHWFRYITNTLHNQHLLVK</sequence>
<evidence type="ECO:0000259" key="2">
    <source>
        <dbReference type="Pfam" id="PF13401"/>
    </source>
</evidence>
<name>A0AAW8NI30_9GAMM</name>
<keyword evidence="1" id="KW-1133">Transmembrane helix</keyword>
<feature type="domain" description="ORC1/DEAH AAA+ ATPase" evidence="2">
    <location>
        <begin position="464"/>
        <end position="575"/>
    </location>
</feature>
<dbReference type="InterPro" id="IPR049945">
    <property type="entry name" value="AAA_22"/>
</dbReference>
<evidence type="ECO:0000313" key="5">
    <source>
        <dbReference type="Proteomes" id="UP001259340"/>
    </source>
</evidence>
<feature type="transmembrane region" description="Helical" evidence="1">
    <location>
        <begin position="362"/>
        <end position="381"/>
    </location>
</feature>
<keyword evidence="1" id="KW-0472">Membrane</keyword>
<dbReference type="Proteomes" id="UP001259340">
    <property type="component" value="Unassembled WGS sequence"/>
</dbReference>
<evidence type="ECO:0000313" key="3">
    <source>
        <dbReference type="EMBL" id="MDR8522959.1"/>
    </source>
</evidence>
<keyword evidence="1" id="KW-0812">Transmembrane</keyword>
<evidence type="ECO:0000313" key="6">
    <source>
        <dbReference type="Proteomes" id="UP001271263"/>
    </source>
</evidence>
<dbReference type="SUPFAM" id="SSF52540">
    <property type="entry name" value="P-loop containing nucleoside triphosphate hydrolases"/>
    <property type="match status" value="1"/>
</dbReference>
<dbReference type="EMBL" id="JAPMLE010000001">
    <property type="protein sequence ID" value="MDR8522959.1"/>
    <property type="molecule type" value="Genomic_DNA"/>
</dbReference>